<dbReference type="PANTHER" id="PTHR13847">
    <property type="entry name" value="SARCOSINE DEHYDROGENASE-RELATED"/>
    <property type="match status" value="1"/>
</dbReference>
<evidence type="ECO:0000256" key="6">
    <source>
        <dbReference type="SAM" id="Phobius"/>
    </source>
</evidence>
<evidence type="ECO:0000259" key="7">
    <source>
        <dbReference type="Pfam" id="PF01266"/>
    </source>
</evidence>
<dbReference type="SUPFAM" id="SSF51905">
    <property type="entry name" value="FAD/NAD(P)-binding domain"/>
    <property type="match status" value="1"/>
</dbReference>
<sequence>MKHTTDVAIIGGGIIGCAVAYYLRKHAIDALVLERGAIGSQASGAAAGLLAPLGPLSAPGPLAELLISGLDILLTLLPELEETAQMQVRYEQTGALRVVRNPKRVAHLRKRYEAWQTLGFSPRWLSGDEAQQRVPMLSPDVLAAVYAPEEGHISAPALVQAYARAAQRLGAHLYTEQDVCHISIQQERVTGLQTAQGLEVSCRHLVLAAGAWSTICGQWLHAPLAVQPLQGQMLALKQPEQPVQQIIFGEGAYIIPKGETVFVGATKEQAGLQPQVTAEGVAWLRASACKLLPSLADSPMVRAWAGIRPRTPDLRPLLGPLPGWENVFVATGHNSVGVMLSAITGKVIADFILNREQLQLMQSFLPARFAQ</sequence>
<keyword evidence="3" id="KW-0560">Oxidoreductase</keyword>
<keyword evidence="2" id="KW-0784">Thiamine biosynthesis</keyword>
<dbReference type="PANTHER" id="PTHR13847:SF289">
    <property type="entry name" value="GLYCINE OXIDASE"/>
    <property type="match status" value="1"/>
</dbReference>
<dbReference type="PROSITE" id="PS51257">
    <property type="entry name" value="PROKAR_LIPOPROTEIN"/>
    <property type="match status" value="1"/>
</dbReference>
<proteinExistence type="predicted"/>
<dbReference type="InterPro" id="IPR036188">
    <property type="entry name" value="FAD/NAD-bd_sf"/>
</dbReference>
<reference evidence="8" key="1">
    <citation type="submission" date="2018-12" db="EMBL/GenBank/DDBJ databases">
        <title>Novel natural products biosynthetic potential of the class Ktedonobacteria.</title>
        <authorList>
            <person name="Zheng Y."/>
            <person name="Saitou A."/>
            <person name="Wang C.M."/>
            <person name="Toyoda A."/>
            <person name="Minakuchi Y."/>
            <person name="Sekiguchi Y."/>
            <person name="Ueda K."/>
            <person name="Takano H."/>
            <person name="Sakai Y."/>
            <person name="Yokota A."/>
            <person name="Yabe S."/>
        </authorList>
    </citation>
    <scope>NUCLEOTIDE SEQUENCE</scope>
    <source>
        <strain evidence="8">COM3</strain>
    </source>
</reference>
<dbReference type="Gene3D" id="3.50.50.60">
    <property type="entry name" value="FAD/NAD(P)-binding domain"/>
    <property type="match status" value="1"/>
</dbReference>
<dbReference type="InterPro" id="IPR006076">
    <property type="entry name" value="FAD-dep_OxRdtase"/>
</dbReference>
<dbReference type="Gene3D" id="3.30.9.10">
    <property type="entry name" value="D-Amino Acid Oxidase, subunit A, domain 2"/>
    <property type="match status" value="1"/>
</dbReference>
<dbReference type="GO" id="GO:0009229">
    <property type="term" value="P:thiamine diphosphate biosynthetic process"/>
    <property type="evidence" value="ECO:0007669"/>
    <property type="project" value="UniProtKB-UniPathway"/>
</dbReference>
<dbReference type="UniPathway" id="UPA00060"/>
<dbReference type="GO" id="GO:0005737">
    <property type="term" value="C:cytoplasm"/>
    <property type="evidence" value="ECO:0007669"/>
    <property type="project" value="TreeGrafter"/>
</dbReference>
<evidence type="ECO:0000256" key="2">
    <source>
        <dbReference type="ARBA" id="ARBA00022977"/>
    </source>
</evidence>
<keyword evidence="6" id="KW-1133">Transmembrane helix</keyword>
<comment type="pathway">
    <text evidence="1">Cofactor biosynthesis; thiamine diphosphate biosynthesis.</text>
</comment>
<accession>A0A455SHE5</accession>
<dbReference type="EC" id="1.4.3.19" evidence="5"/>
<comment type="catalytic activity">
    <reaction evidence="4">
        <text>glycine + O2 + H2O = glyoxylate + H2O2 + NH4(+)</text>
        <dbReference type="Rhea" id="RHEA:11532"/>
        <dbReference type="ChEBI" id="CHEBI:15377"/>
        <dbReference type="ChEBI" id="CHEBI:15379"/>
        <dbReference type="ChEBI" id="CHEBI:16240"/>
        <dbReference type="ChEBI" id="CHEBI:28938"/>
        <dbReference type="ChEBI" id="CHEBI:36655"/>
        <dbReference type="ChEBI" id="CHEBI:57305"/>
        <dbReference type="EC" id="1.4.3.19"/>
    </reaction>
</comment>
<keyword evidence="6" id="KW-0812">Transmembrane</keyword>
<evidence type="ECO:0000313" key="8">
    <source>
        <dbReference type="EMBL" id="BBH86788.1"/>
    </source>
</evidence>
<evidence type="ECO:0000256" key="1">
    <source>
        <dbReference type="ARBA" id="ARBA00004948"/>
    </source>
</evidence>
<dbReference type="Pfam" id="PF01266">
    <property type="entry name" value="DAO"/>
    <property type="match status" value="1"/>
</dbReference>
<feature type="transmembrane region" description="Helical" evidence="6">
    <location>
        <begin position="7"/>
        <end position="23"/>
    </location>
</feature>
<dbReference type="AlphaFoldDB" id="A0A455SHE5"/>
<protein>
    <recommendedName>
        <fullName evidence="5">glycine oxidase</fullName>
        <ecNumber evidence="5">1.4.3.19</ecNumber>
    </recommendedName>
</protein>
<evidence type="ECO:0000256" key="3">
    <source>
        <dbReference type="ARBA" id="ARBA00023002"/>
    </source>
</evidence>
<dbReference type="EMBL" id="AP019376">
    <property type="protein sequence ID" value="BBH86788.1"/>
    <property type="molecule type" value="Genomic_DNA"/>
</dbReference>
<dbReference type="NCBIfam" id="TIGR02352">
    <property type="entry name" value="thiamin_ThiO"/>
    <property type="match status" value="1"/>
</dbReference>
<keyword evidence="6" id="KW-0472">Membrane</keyword>
<dbReference type="SUPFAM" id="SSF54373">
    <property type="entry name" value="FAD-linked reductases, C-terminal domain"/>
    <property type="match status" value="1"/>
</dbReference>
<dbReference type="GO" id="GO:0043799">
    <property type="term" value="F:glycine oxidase activity"/>
    <property type="evidence" value="ECO:0007669"/>
    <property type="project" value="UniProtKB-EC"/>
</dbReference>
<feature type="domain" description="FAD dependent oxidoreductase" evidence="7">
    <location>
        <begin position="6"/>
        <end position="350"/>
    </location>
</feature>
<dbReference type="GO" id="GO:0009228">
    <property type="term" value="P:thiamine biosynthetic process"/>
    <property type="evidence" value="ECO:0007669"/>
    <property type="project" value="UniProtKB-KW"/>
</dbReference>
<dbReference type="GO" id="GO:0050660">
    <property type="term" value="F:flavin adenine dinucleotide binding"/>
    <property type="evidence" value="ECO:0007669"/>
    <property type="project" value="InterPro"/>
</dbReference>
<name>A0A455SHE5_9CHLR</name>
<evidence type="ECO:0000256" key="4">
    <source>
        <dbReference type="ARBA" id="ARBA00049872"/>
    </source>
</evidence>
<gene>
    <name evidence="8" type="ORF">KTC_15390</name>
</gene>
<evidence type="ECO:0000256" key="5">
    <source>
        <dbReference type="ARBA" id="ARBA00050018"/>
    </source>
</evidence>
<dbReference type="InterPro" id="IPR012727">
    <property type="entry name" value="Gly_oxidase_ThiO"/>
</dbReference>
<organism evidence="8">
    <name type="scientific">Thermosporothrix sp. COM3</name>
    <dbReference type="NCBI Taxonomy" id="2490863"/>
    <lineage>
        <taxon>Bacteria</taxon>
        <taxon>Bacillati</taxon>
        <taxon>Chloroflexota</taxon>
        <taxon>Ktedonobacteria</taxon>
        <taxon>Ktedonobacterales</taxon>
        <taxon>Thermosporotrichaceae</taxon>
        <taxon>Thermosporothrix</taxon>
    </lineage>
</organism>